<reference evidence="2" key="1">
    <citation type="submission" date="2017-09" db="EMBL/GenBank/DDBJ databases">
        <title>Depth-based differentiation of microbial function through sediment-hosted aquifers and enrichment of novel symbionts in the deep terrestrial subsurface.</title>
        <authorList>
            <person name="Probst A.J."/>
            <person name="Ladd B."/>
            <person name="Jarett J.K."/>
            <person name="Geller-Mcgrath D.E."/>
            <person name="Sieber C.M.K."/>
            <person name="Emerson J.B."/>
            <person name="Anantharaman K."/>
            <person name="Thomas B.C."/>
            <person name="Malmstrom R."/>
            <person name="Stieglmeier M."/>
            <person name="Klingl A."/>
            <person name="Woyke T."/>
            <person name="Ryan C.M."/>
            <person name="Banfield J.F."/>
        </authorList>
    </citation>
    <scope>NUCLEOTIDE SEQUENCE [LARGE SCALE GENOMIC DNA]</scope>
</reference>
<gene>
    <name evidence="1" type="ORF">COX80_04730</name>
</gene>
<evidence type="ECO:0000313" key="1">
    <source>
        <dbReference type="EMBL" id="PIZ95239.1"/>
    </source>
</evidence>
<organism evidence="1 2">
    <name type="scientific">Candidatus Magasanikbacteria bacterium CG_4_10_14_0_2_um_filter_33_14</name>
    <dbReference type="NCBI Taxonomy" id="1974636"/>
    <lineage>
        <taxon>Bacteria</taxon>
        <taxon>Candidatus Magasanikiibacteriota</taxon>
    </lineage>
</organism>
<sequence length="415" mass="47849">MTNIDSEGSRRAILSEQLKKLVSVDNKGDKLLKIAQALGWNDYIDILKFGGKKKDVIQLNFSKLLDDLLSRESILPTEIWDFDFEICESSGKLDLGDISSENQNINETTEESESVVEDISKVALVRQVLSDLGIKFKLAIGKDSEKKENVGKKSYIVFVLEGEKKLIFVTDSPDNATFVIHGFEEEHGHVLDITKKEEVEVLANLNKEELKNCVGLVLKGIGFVSDTNVDNRKKKYTQSLRREIELGQDILFDNNIRKIKLFFEAYKKWLGQDENTRENFNPSWLIANGFRELYRWASEEFTDKGGIRHLFDITLDYIDRHEELDLGNFKNDFNVEERTKRTDQRTEMSAVNELLGAYGEWSQLDESSRSDFGSTWLRENGYRGLYLWAQRKYNGGFKALEEKAIAYLNLFKNKE</sequence>
<evidence type="ECO:0000313" key="2">
    <source>
        <dbReference type="Proteomes" id="UP000231453"/>
    </source>
</evidence>
<comment type="caution">
    <text evidence="1">The sequence shown here is derived from an EMBL/GenBank/DDBJ whole genome shotgun (WGS) entry which is preliminary data.</text>
</comment>
<dbReference type="EMBL" id="PFPL01000059">
    <property type="protein sequence ID" value="PIZ95239.1"/>
    <property type="molecule type" value="Genomic_DNA"/>
</dbReference>
<name>A0A2M7V8S7_9BACT</name>
<dbReference type="Proteomes" id="UP000231453">
    <property type="component" value="Unassembled WGS sequence"/>
</dbReference>
<protein>
    <submittedName>
        <fullName evidence="1">Uncharacterized protein</fullName>
    </submittedName>
</protein>
<proteinExistence type="predicted"/>
<accession>A0A2M7V8S7</accession>
<dbReference type="AlphaFoldDB" id="A0A2M7V8S7"/>